<evidence type="ECO:0000256" key="3">
    <source>
        <dbReference type="ARBA" id="ARBA00023002"/>
    </source>
</evidence>
<dbReference type="InterPro" id="IPR017896">
    <property type="entry name" value="4Fe4S_Fe-S-bd"/>
</dbReference>
<evidence type="ECO:0000256" key="5">
    <source>
        <dbReference type="ARBA" id="ARBA00023014"/>
    </source>
</evidence>
<protein>
    <submittedName>
        <fullName evidence="7">Hydrogenase iron-sulfur subunit</fullName>
    </submittedName>
</protein>
<proteinExistence type="predicted"/>
<dbReference type="GO" id="GO:0016491">
    <property type="term" value="F:oxidoreductase activity"/>
    <property type="evidence" value="ECO:0007669"/>
    <property type="project" value="UniProtKB-KW"/>
</dbReference>
<dbReference type="GO" id="GO:0051539">
    <property type="term" value="F:4 iron, 4 sulfur cluster binding"/>
    <property type="evidence" value="ECO:0007669"/>
    <property type="project" value="UniProtKB-KW"/>
</dbReference>
<dbReference type="PANTHER" id="PTHR43687:SF1">
    <property type="entry name" value="FERREDOXIN III"/>
    <property type="match status" value="1"/>
</dbReference>
<dbReference type="InterPro" id="IPR017900">
    <property type="entry name" value="4Fe4S_Fe_S_CS"/>
</dbReference>
<evidence type="ECO:0000259" key="6">
    <source>
        <dbReference type="PROSITE" id="PS51379"/>
    </source>
</evidence>
<keyword evidence="1" id="KW-0004">4Fe-4S</keyword>
<dbReference type="PROSITE" id="PS00198">
    <property type="entry name" value="4FE4S_FER_1"/>
    <property type="match status" value="1"/>
</dbReference>
<feature type="domain" description="4Fe-4S ferredoxin-type" evidence="6">
    <location>
        <begin position="304"/>
        <end position="331"/>
    </location>
</feature>
<dbReference type="AlphaFoldDB" id="A0A7C4RUI4"/>
<organism evidence="7">
    <name type="scientific">Desulfatirhabdium butyrativorans</name>
    <dbReference type="NCBI Taxonomy" id="340467"/>
    <lineage>
        <taxon>Bacteria</taxon>
        <taxon>Pseudomonadati</taxon>
        <taxon>Thermodesulfobacteriota</taxon>
        <taxon>Desulfobacteria</taxon>
        <taxon>Desulfobacterales</taxon>
        <taxon>Desulfatirhabdiaceae</taxon>
        <taxon>Desulfatirhabdium</taxon>
    </lineage>
</organism>
<feature type="domain" description="4Fe-4S ferredoxin-type" evidence="6">
    <location>
        <begin position="332"/>
        <end position="361"/>
    </location>
</feature>
<evidence type="ECO:0000313" key="7">
    <source>
        <dbReference type="EMBL" id="HGU34401.1"/>
    </source>
</evidence>
<keyword evidence="5" id="KW-0411">Iron-sulfur</keyword>
<dbReference type="SUPFAM" id="SSF54862">
    <property type="entry name" value="4Fe-4S ferredoxins"/>
    <property type="match status" value="1"/>
</dbReference>
<reference evidence="7" key="1">
    <citation type="journal article" date="2020" name="mSystems">
        <title>Genome- and Community-Level Interaction Insights into Carbon Utilization and Element Cycling Functions of Hydrothermarchaeota in Hydrothermal Sediment.</title>
        <authorList>
            <person name="Zhou Z."/>
            <person name="Liu Y."/>
            <person name="Xu W."/>
            <person name="Pan J."/>
            <person name="Luo Z.H."/>
            <person name="Li M."/>
        </authorList>
    </citation>
    <scope>NUCLEOTIDE SEQUENCE [LARGE SCALE GENOMIC DNA]</scope>
    <source>
        <strain evidence="7">SpSt-477</strain>
    </source>
</reference>
<gene>
    <name evidence="7" type="ORF">ENS29_16375</name>
</gene>
<dbReference type="Pfam" id="PF00037">
    <property type="entry name" value="Fer4"/>
    <property type="match status" value="1"/>
</dbReference>
<dbReference type="PANTHER" id="PTHR43687">
    <property type="entry name" value="ADENYLYLSULFATE REDUCTASE, BETA SUBUNIT"/>
    <property type="match status" value="1"/>
</dbReference>
<sequence>MKPTICVLGTGWAAEQTAARLTSEHIEVIRIAPSVDPPLQAEGADSGVIAAALRQVEAEAGRFQLSCRFKGASSVYEANAVVVAEQAERKPRWSAFGLMPGEGVLSLSEALANPDRLPDGKTVVFLLGLAGESDPVITREVLEAAKAHAVTCKVYVLIGNLKVAAQGLEALVQECRTAGVLPVKFTQTRPAFRRTEEGMIVDMTDEQIGESFSILADRIVVDERFEPAGTLSALAELFRLEADAEGFLQADNVHRFPVLTNRRGVFVVGPSRGVFQPDLLEADIAHVVLEARRMLQEPSPAAGVTAAIEPGRCVRCLTCYRVCPYCAIQLKARPQVLPDACQRCGICAAECPSKAIILSDVADAIVLDRIEAFRQETASMQTSFLVAFGCERSAKLCRDATNELGLVLPQRMCFIEVPCAGRISLDFVLGAFNRNAQGVLVLSCHEGNCHSGQGNLHAKRRALYLKEMLKTIGMNPDRLHVRTLAANQPVEFAAVCHEFESTIHSLIMS</sequence>
<keyword evidence="4" id="KW-0408">Iron</keyword>
<dbReference type="Pfam" id="PF02662">
    <property type="entry name" value="FlpD"/>
    <property type="match status" value="1"/>
</dbReference>
<evidence type="ECO:0000256" key="1">
    <source>
        <dbReference type="ARBA" id="ARBA00022485"/>
    </source>
</evidence>
<accession>A0A7C4RUI4</accession>
<dbReference type="InterPro" id="IPR003813">
    <property type="entry name" value="MvhD/FlpD"/>
</dbReference>
<dbReference type="EMBL" id="DSUH01000375">
    <property type="protein sequence ID" value="HGU34401.1"/>
    <property type="molecule type" value="Genomic_DNA"/>
</dbReference>
<evidence type="ECO:0000256" key="4">
    <source>
        <dbReference type="ARBA" id="ARBA00023004"/>
    </source>
</evidence>
<dbReference type="InterPro" id="IPR050572">
    <property type="entry name" value="Fe-S_Ferredoxin"/>
</dbReference>
<name>A0A7C4RUI4_9BACT</name>
<comment type="caution">
    <text evidence="7">The sequence shown here is derived from an EMBL/GenBank/DDBJ whole genome shotgun (WGS) entry which is preliminary data.</text>
</comment>
<keyword evidence="3" id="KW-0560">Oxidoreductase</keyword>
<dbReference type="Gene3D" id="3.30.70.20">
    <property type="match status" value="1"/>
</dbReference>
<dbReference type="PROSITE" id="PS51379">
    <property type="entry name" value="4FE4S_FER_2"/>
    <property type="match status" value="2"/>
</dbReference>
<dbReference type="GO" id="GO:0046872">
    <property type="term" value="F:metal ion binding"/>
    <property type="evidence" value="ECO:0007669"/>
    <property type="project" value="UniProtKB-KW"/>
</dbReference>
<evidence type="ECO:0000256" key="2">
    <source>
        <dbReference type="ARBA" id="ARBA00022723"/>
    </source>
</evidence>
<keyword evidence="2" id="KW-0479">Metal-binding</keyword>